<name>A0A087UZC4_STEMI</name>
<dbReference type="STRING" id="407821.A0A087UZC4"/>
<gene>
    <name evidence="5" type="ORF">X975_08792</name>
</gene>
<dbReference type="Pfam" id="PF12923">
    <property type="entry name" value="RRP7"/>
    <property type="match status" value="1"/>
</dbReference>
<protein>
    <submittedName>
        <fullName evidence="5">Ribosomal RNA-processing protein 7-like protein</fullName>
    </submittedName>
</protein>
<dbReference type="Proteomes" id="UP000054359">
    <property type="component" value="Unassembled WGS sequence"/>
</dbReference>
<dbReference type="PANTHER" id="PTHR13191">
    <property type="entry name" value="RIBOSOMAL RNA PROCESSING PROTEIN 7-RELATED"/>
    <property type="match status" value="1"/>
</dbReference>
<evidence type="ECO:0000313" key="6">
    <source>
        <dbReference type="Proteomes" id="UP000054359"/>
    </source>
</evidence>
<dbReference type="Gene3D" id="6.10.250.1770">
    <property type="match status" value="1"/>
</dbReference>
<dbReference type="SUPFAM" id="SSF54928">
    <property type="entry name" value="RNA-binding domain, RBD"/>
    <property type="match status" value="1"/>
</dbReference>
<evidence type="ECO:0000256" key="1">
    <source>
        <dbReference type="ARBA" id="ARBA00006110"/>
    </source>
</evidence>
<dbReference type="OMA" id="GIHKWIA"/>
<dbReference type="PANTHER" id="PTHR13191:SF0">
    <property type="entry name" value="RIBOSOMAL RNA-PROCESSING PROTEIN 7 HOMOLOG A-RELATED"/>
    <property type="match status" value="1"/>
</dbReference>
<dbReference type="GO" id="GO:0034456">
    <property type="term" value="C:UTP-C complex"/>
    <property type="evidence" value="ECO:0007669"/>
    <property type="project" value="TreeGrafter"/>
</dbReference>
<dbReference type="InterPro" id="IPR040446">
    <property type="entry name" value="RRP7"/>
</dbReference>
<organism evidence="5 6">
    <name type="scientific">Stegodyphus mimosarum</name>
    <name type="common">African social velvet spider</name>
    <dbReference type="NCBI Taxonomy" id="407821"/>
    <lineage>
        <taxon>Eukaryota</taxon>
        <taxon>Metazoa</taxon>
        <taxon>Ecdysozoa</taxon>
        <taxon>Arthropoda</taxon>
        <taxon>Chelicerata</taxon>
        <taxon>Arachnida</taxon>
        <taxon>Araneae</taxon>
        <taxon>Araneomorphae</taxon>
        <taxon>Entelegynae</taxon>
        <taxon>Eresoidea</taxon>
        <taxon>Eresidae</taxon>
        <taxon>Stegodyphus</taxon>
    </lineage>
</organism>
<evidence type="ECO:0000259" key="4">
    <source>
        <dbReference type="Pfam" id="PF17799"/>
    </source>
</evidence>
<dbReference type="AlphaFoldDB" id="A0A087UZC4"/>
<dbReference type="InterPro" id="IPR012677">
    <property type="entry name" value="Nucleotide-bd_a/b_plait_sf"/>
</dbReference>
<feature type="domain" description="Rrp7 RRM-like N-terminal" evidence="4">
    <location>
        <begin position="13"/>
        <end position="70"/>
    </location>
</feature>
<dbReference type="EMBL" id="KK122429">
    <property type="protein sequence ID" value="KFM82713.1"/>
    <property type="molecule type" value="Genomic_DNA"/>
</dbReference>
<dbReference type="GO" id="GO:0003676">
    <property type="term" value="F:nucleic acid binding"/>
    <property type="evidence" value="ECO:0007669"/>
    <property type="project" value="InterPro"/>
</dbReference>
<feature type="domain" description="Ribosomal RNA-processing protein 7 C-terminal" evidence="3">
    <location>
        <begin position="153"/>
        <end position="272"/>
    </location>
</feature>
<proteinExistence type="inferred from homology"/>
<dbReference type="OrthoDB" id="5390at2759"/>
<keyword evidence="2" id="KW-0175">Coiled coil</keyword>
<evidence type="ECO:0000259" key="3">
    <source>
        <dbReference type="Pfam" id="PF12923"/>
    </source>
</evidence>
<feature type="non-terminal residue" evidence="5">
    <location>
        <position position="272"/>
    </location>
</feature>
<dbReference type="InterPro" id="IPR024326">
    <property type="entry name" value="RRP7_C"/>
</dbReference>
<dbReference type="Pfam" id="PF17799">
    <property type="entry name" value="RRM_Rrp7"/>
    <property type="match status" value="1"/>
</dbReference>
<dbReference type="GO" id="GO:0006364">
    <property type="term" value="P:rRNA processing"/>
    <property type="evidence" value="ECO:0007669"/>
    <property type="project" value="TreeGrafter"/>
</dbReference>
<dbReference type="InterPro" id="IPR040447">
    <property type="entry name" value="RRM_Rrp7"/>
</dbReference>
<dbReference type="Gene3D" id="3.30.70.330">
    <property type="match status" value="1"/>
</dbReference>
<comment type="similarity">
    <text evidence="1">Belongs to the RRP7 family.</text>
</comment>
<reference evidence="5 6" key="1">
    <citation type="submission" date="2013-11" db="EMBL/GenBank/DDBJ databases">
        <title>Genome sequencing of Stegodyphus mimosarum.</title>
        <authorList>
            <person name="Bechsgaard J."/>
        </authorList>
    </citation>
    <scope>NUCLEOTIDE SEQUENCE [LARGE SCALE GENOMIC DNA]</scope>
</reference>
<evidence type="ECO:0000313" key="5">
    <source>
        <dbReference type="EMBL" id="KFM82713.1"/>
    </source>
</evidence>
<feature type="coiled-coil region" evidence="2">
    <location>
        <begin position="239"/>
        <end position="266"/>
    </location>
</feature>
<evidence type="ECO:0000256" key="2">
    <source>
        <dbReference type="SAM" id="Coils"/>
    </source>
</evidence>
<dbReference type="GO" id="GO:0000028">
    <property type="term" value="P:ribosomal small subunit assembly"/>
    <property type="evidence" value="ECO:0007669"/>
    <property type="project" value="TreeGrafter"/>
</dbReference>
<dbReference type="GO" id="GO:0032545">
    <property type="term" value="C:CURI complex"/>
    <property type="evidence" value="ECO:0007669"/>
    <property type="project" value="TreeGrafter"/>
</dbReference>
<accession>A0A087UZC4</accession>
<dbReference type="InterPro" id="IPR035979">
    <property type="entry name" value="RBD_domain_sf"/>
</dbReference>
<keyword evidence="6" id="KW-1185">Reference proteome</keyword>
<sequence>MDALNVSHKFGEFYALPIKLGTDSSVIRFLFIKKHEGKEGDVKPSDRTLFIVNVPQCLNKKCLKYILKNTGGIEKIFIHSKPKGIEETAKSEQSKYFSNQESILGAKVAYVVFKNPASLKKVLKLRNADVLSVPIDLFRSNIGKNKWSREYNSQFIDPDDLQKEIESYMSEYDKKIEDEKEKCKQMDGVADEEGWITVTRHSRKPKIPRSEAVGKKILDKNNRGQAKKTLLNFYRSQLRDAKMQQIEELRKKFERDKERIALMRANRKFKPF</sequence>
<dbReference type="CDD" id="cd12951">
    <property type="entry name" value="RRP7_Rrp7A"/>
    <property type="match status" value="1"/>
</dbReference>